<feature type="transmembrane region" description="Helical" evidence="5">
    <location>
        <begin position="324"/>
        <end position="341"/>
    </location>
</feature>
<dbReference type="Pfam" id="PF07690">
    <property type="entry name" value="MFS_1"/>
    <property type="match status" value="1"/>
</dbReference>
<evidence type="ECO:0000256" key="2">
    <source>
        <dbReference type="ARBA" id="ARBA00022692"/>
    </source>
</evidence>
<dbReference type="InterPro" id="IPR020846">
    <property type="entry name" value="MFS_dom"/>
</dbReference>
<feature type="transmembrane region" description="Helical" evidence="5">
    <location>
        <begin position="64"/>
        <end position="83"/>
    </location>
</feature>
<sequence>MSSVTAGATIGARLDRLPVSAFHRKVFGLVAVGMFFEGFDIYIAASVLGAAYKSGFSTLAQNGLFISMTFVGMTLGAFLTGFLGDRYGRRRTYQLNLIVFGAASIASAFAPNMETLIVLRFLMGLGLGAETVVGYSIVTEFFPPKVRGRWSGLIATTVTCGLPASALMAWLLVPTFGWRVMFILGGVGALIAWLLRRGLPESPRWLEAVGRQAEAEALVSDIERHAAMGGALPAPDLSARPVAPGRAADLLRAPLLSRLIVGCVSLMVVNTLIYGFVTWLPTIFIGQGQTIASSTAFALLMAVGGPIGSALGAVSADLFGRKRTIITAAAVAILLSAAFPLSQDIILTAAIGFLLTIPIYVLVAALFAVYIPELFPTELRLRGVGISNAAGRSASIVVPLLIAPILAQHGVAGVLTLMGVALVLLIVVVAWLGIEPERKSIEAVAPAPA</sequence>
<name>A0ABU1JN54_9PROT</name>
<dbReference type="InterPro" id="IPR011701">
    <property type="entry name" value="MFS"/>
</dbReference>
<feature type="transmembrane region" description="Helical" evidence="5">
    <location>
        <begin position="383"/>
        <end position="406"/>
    </location>
</feature>
<evidence type="ECO:0000256" key="3">
    <source>
        <dbReference type="ARBA" id="ARBA00022989"/>
    </source>
</evidence>
<evidence type="ECO:0000259" key="6">
    <source>
        <dbReference type="PROSITE" id="PS50850"/>
    </source>
</evidence>
<proteinExistence type="predicted"/>
<evidence type="ECO:0000256" key="5">
    <source>
        <dbReference type="SAM" id="Phobius"/>
    </source>
</evidence>
<feature type="transmembrane region" description="Helical" evidence="5">
    <location>
        <begin position="347"/>
        <end position="371"/>
    </location>
</feature>
<organism evidence="7 8">
    <name type="scientific">Inquilinus ginsengisoli</name>
    <dbReference type="NCBI Taxonomy" id="363840"/>
    <lineage>
        <taxon>Bacteria</taxon>
        <taxon>Pseudomonadati</taxon>
        <taxon>Pseudomonadota</taxon>
        <taxon>Alphaproteobacteria</taxon>
        <taxon>Rhodospirillales</taxon>
        <taxon>Rhodospirillaceae</taxon>
        <taxon>Inquilinus</taxon>
    </lineage>
</organism>
<dbReference type="InterPro" id="IPR005829">
    <property type="entry name" value="Sugar_transporter_CS"/>
</dbReference>
<dbReference type="EMBL" id="JAVDPW010000004">
    <property type="protein sequence ID" value="MDR6290049.1"/>
    <property type="molecule type" value="Genomic_DNA"/>
</dbReference>
<feature type="transmembrane region" description="Helical" evidence="5">
    <location>
        <begin position="259"/>
        <end position="285"/>
    </location>
</feature>
<dbReference type="PANTHER" id="PTHR23508">
    <property type="entry name" value="CARBOXYLIC ACID TRANSPORTER PROTEIN HOMOLOG"/>
    <property type="match status" value="1"/>
</dbReference>
<feature type="domain" description="Major facilitator superfamily (MFS) profile" evidence="6">
    <location>
        <begin position="26"/>
        <end position="439"/>
    </location>
</feature>
<keyword evidence="4 5" id="KW-0472">Membrane</keyword>
<dbReference type="PROSITE" id="PS00216">
    <property type="entry name" value="SUGAR_TRANSPORT_1"/>
    <property type="match status" value="1"/>
</dbReference>
<evidence type="ECO:0000313" key="7">
    <source>
        <dbReference type="EMBL" id="MDR6290049.1"/>
    </source>
</evidence>
<gene>
    <name evidence="7" type="ORF">E9232_002570</name>
</gene>
<feature type="transmembrane region" description="Helical" evidence="5">
    <location>
        <begin position="26"/>
        <end position="52"/>
    </location>
</feature>
<dbReference type="SUPFAM" id="SSF103473">
    <property type="entry name" value="MFS general substrate transporter"/>
    <property type="match status" value="1"/>
</dbReference>
<dbReference type="Proteomes" id="UP001262410">
    <property type="component" value="Unassembled WGS sequence"/>
</dbReference>
<comment type="caution">
    <text evidence="7">The sequence shown here is derived from an EMBL/GenBank/DDBJ whole genome shotgun (WGS) entry which is preliminary data.</text>
</comment>
<feature type="transmembrane region" description="Helical" evidence="5">
    <location>
        <begin position="95"/>
        <end position="111"/>
    </location>
</feature>
<feature type="transmembrane region" description="Helical" evidence="5">
    <location>
        <begin position="412"/>
        <end position="434"/>
    </location>
</feature>
<feature type="transmembrane region" description="Helical" evidence="5">
    <location>
        <begin position="176"/>
        <end position="195"/>
    </location>
</feature>
<evidence type="ECO:0000313" key="8">
    <source>
        <dbReference type="Proteomes" id="UP001262410"/>
    </source>
</evidence>
<dbReference type="PROSITE" id="PS50850">
    <property type="entry name" value="MFS"/>
    <property type="match status" value="1"/>
</dbReference>
<dbReference type="PROSITE" id="PS00217">
    <property type="entry name" value="SUGAR_TRANSPORT_2"/>
    <property type="match status" value="1"/>
</dbReference>
<evidence type="ECO:0000256" key="4">
    <source>
        <dbReference type="ARBA" id="ARBA00023136"/>
    </source>
</evidence>
<comment type="subcellular location">
    <subcellularLocation>
        <location evidence="1">Membrane</location>
        <topology evidence="1">Multi-pass membrane protein</topology>
    </subcellularLocation>
</comment>
<keyword evidence="8" id="KW-1185">Reference proteome</keyword>
<evidence type="ECO:0000256" key="1">
    <source>
        <dbReference type="ARBA" id="ARBA00004141"/>
    </source>
</evidence>
<keyword evidence="3 5" id="KW-1133">Transmembrane helix</keyword>
<feature type="transmembrane region" description="Helical" evidence="5">
    <location>
        <begin position="291"/>
        <end position="312"/>
    </location>
</feature>
<accession>A0ABU1JN54</accession>
<protein>
    <submittedName>
        <fullName evidence="7">MFS transporter</fullName>
    </submittedName>
</protein>
<keyword evidence="2 5" id="KW-0812">Transmembrane</keyword>
<dbReference type="InterPro" id="IPR036259">
    <property type="entry name" value="MFS_trans_sf"/>
</dbReference>
<dbReference type="CDD" id="cd17316">
    <property type="entry name" value="MFS_SV2_like"/>
    <property type="match status" value="1"/>
</dbReference>
<dbReference type="PANTHER" id="PTHR23508:SF10">
    <property type="entry name" value="CARBOXYLIC ACID TRANSPORTER PROTEIN HOMOLOG"/>
    <property type="match status" value="1"/>
</dbReference>
<reference evidence="7 8" key="1">
    <citation type="submission" date="2023-07" db="EMBL/GenBank/DDBJ databases">
        <title>Sorghum-associated microbial communities from plants grown in Nebraska, USA.</title>
        <authorList>
            <person name="Schachtman D."/>
        </authorList>
    </citation>
    <scope>NUCLEOTIDE SEQUENCE [LARGE SCALE GENOMIC DNA]</scope>
    <source>
        <strain evidence="7 8">584</strain>
    </source>
</reference>
<feature type="transmembrane region" description="Helical" evidence="5">
    <location>
        <begin position="150"/>
        <end position="170"/>
    </location>
</feature>
<dbReference type="RefSeq" id="WP_309794468.1">
    <property type="nucleotide sequence ID" value="NZ_JAVDPW010000004.1"/>
</dbReference>
<feature type="transmembrane region" description="Helical" evidence="5">
    <location>
        <begin position="117"/>
        <end position="138"/>
    </location>
</feature>
<dbReference type="Gene3D" id="1.20.1250.20">
    <property type="entry name" value="MFS general substrate transporter like domains"/>
    <property type="match status" value="1"/>
</dbReference>